<evidence type="ECO:0000313" key="1">
    <source>
        <dbReference type="EMBL" id="QBR83494.1"/>
    </source>
</evidence>
<dbReference type="Proteomes" id="UP000295517">
    <property type="component" value="Chromosome"/>
</dbReference>
<name>A0AAX1EEI7_9GAMM</name>
<proteinExistence type="predicted"/>
<sequence>MPIITQEQFNEIKGALKKMQRICSDMVQWRRYSQSLKDILHKPKFPVDFFDKMQEIRSSILFYAVDVNTLALANTYNEICVALKLPQNTLKHIDTNKMQEHTELMDQIRSYAKEVDTYIKHLYQSEKIPFSFEKYWSLLNKICSIDDDTMRKQAKEKFSETIFCRLTQFHPKVYEKTQAALKYDEISDDSPRLGSSAL</sequence>
<accession>A0AAX1EEI7</accession>
<dbReference type="RefSeq" id="WP_135059879.1">
    <property type="nucleotide sequence ID" value="NZ_CP038254.1"/>
</dbReference>
<dbReference type="EMBL" id="CP038254">
    <property type="protein sequence ID" value="QBR83494.1"/>
    <property type="molecule type" value="Genomic_DNA"/>
</dbReference>
<dbReference type="AlphaFoldDB" id="A0AAX1EEI7"/>
<organism evidence="1 2">
    <name type="scientific">Legionella israelensis</name>
    <dbReference type="NCBI Taxonomy" id="454"/>
    <lineage>
        <taxon>Bacteria</taxon>
        <taxon>Pseudomonadati</taxon>
        <taxon>Pseudomonadota</taxon>
        <taxon>Gammaproteobacteria</taxon>
        <taxon>Legionellales</taxon>
        <taxon>Legionellaceae</taxon>
        <taxon>Legionella</taxon>
    </lineage>
</organism>
<evidence type="ECO:0008006" key="3">
    <source>
        <dbReference type="Google" id="ProtNLM"/>
    </source>
</evidence>
<evidence type="ECO:0000313" key="2">
    <source>
        <dbReference type="Proteomes" id="UP000295517"/>
    </source>
</evidence>
<gene>
    <name evidence="1" type="ORF">E3983_03415</name>
</gene>
<protein>
    <recommendedName>
        <fullName evidence="3">Dot/Icm T4SS effector</fullName>
    </recommendedName>
</protein>
<reference evidence="1 2" key="1">
    <citation type="submission" date="2019-03" db="EMBL/GenBank/DDBJ databases">
        <title>Diverse conjugative elements silence natural transformation in Legionella species.</title>
        <authorList>
            <person name="Durieux I."/>
            <person name="Ginevra C."/>
            <person name="Attaiech L."/>
            <person name="Picq K."/>
            <person name="Juan P.A."/>
            <person name="Jarraud S."/>
            <person name="Charpentier X."/>
        </authorList>
    </citation>
    <scope>NUCLEOTIDE SEQUENCE [LARGE SCALE GENOMIC DNA]</scope>
    <source>
        <strain evidence="1 2">HL-0427-4011</strain>
    </source>
</reference>